<dbReference type="EMBL" id="JADGJW010000206">
    <property type="protein sequence ID" value="KAJ3221828.1"/>
    <property type="molecule type" value="Genomic_DNA"/>
</dbReference>
<evidence type="ECO:0008006" key="3">
    <source>
        <dbReference type="Google" id="ProtNLM"/>
    </source>
</evidence>
<keyword evidence="2" id="KW-1185">Reference proteome</keyword>
<dbReference type="InterPro" id="IPR015946">
    <property type="entry name" value="KH_dom-like_a/b"/>
</dbReference>
<dbReference type="Proteomes" id="UP001211065">
    <property type="component" value="Unassembled WGS sequence"/>
</dbReference>
<gene>
    <name evidence="1" type="ORF">HK099_003050</name>
</gene>
<dbReference type="InterPro" id="IPR023799">
    <property type="entry name" value="RbfA_dom_sf"/>
</dbReference>
<evidence type="ECO:0000313" key="2">
    <source>
        <dbReference type="Proteomes" id="UP001211065"/>
    </source>
</evidence>
<dbReference type="SUPFAM" id="SSF89919">
    <property type="entry name" value="Ribosome-binding factor A, RbfA"/>
    <property type="match status" value="1"/>
</dbReference>
<sequence length="161" mass="18692">MMKPLNARTTSILKDNRTSANKVNGGSDSLEKENFLPIHKLKLLKRIKVFLIDALQFENLPRLFIENVEIVSTEYSPNGKYINVFWRPLDSKLEKEILKKLEEVAVDLEKVLQRLLVLRMGKGGIKVPTIPSLKFKRDYSDKEEIENIMNKIEIEIKNLKI</sequence>
<name>A0AAD5U267_9FUNG</name>
<organism evidence="1 2">
    <name type="scientific">Clydaea vesicula</name>
    <dbReference type="NCBI Taxonomy" id="447962"/>
    <lineage>
        <taxon>Eukaryota</taxon>
        <taxon>Fungi</taxon>
        <taxon>Fungi incertae sedis</taxon>
        <taxon>Chytridiomycota</taxon>
        <taxon>Chytridiomycota incertae sedis</taxon>
        <taxon>Chytridiomycetes</taxon>
        <taxon>Lobulomycetales</taxon>
        <taxon>Lobulomycetaceae</taxon>
        <taxon>Clydaea</taxon>
    </lineage>
</organism>
<evidence type="ECO:0000313" key="1">
    <source>
        <dbReference type="EMBL" id="KAJ3221828.1"/>
    </source>
</evidence>
<protein>
    <recommendedName>
        <fullName evidence="3">Ribosome-binding factor A</fullName>
    </recommendedName>
</protein>
<dbReference type="AlphaFoldDB" id="A0AAD5U267"/>
<accession>A0AAD5U267</accession>
<proteinExistence type="predicted"/>
<dbReference type="Gene3D" id="3.30.300.20">
    <property type="match status" value="1"/>
</dbReference>
<reference evidence="1" key="1">
    <citation type="submission" date="2020-05" db="EMBL/GenBank/DDBJ databases">
        <title>Phylogenomic resolution of chytrid fungi.</title>
        <authorList>
            <person name="Stajich J.E."/>
            <person name="Amses K."/>
            <person name="Simmons R."/>
            <person name="Seto K."/>
            <person name="Myers J."/>
            <person name="Bonds A."/>
            <person name="Quandt C.A."/>
            <person name="Barry K."/>
            <person name="Liu P."/>
            <person name="Grigoriev I."/>
            <person name="Longcore J.E."/>
            <person name="James T.Y."/>
        </authorList>
    </citation>
    <scope>NUCLEOTIDE SEQUENCE</scope>
    <source>
        <strain evidence="1">JEL0476</strain>
    </source>
</reference>
<comment type="caution">
    <text evidence="1">The sequence shown here is derived from an EMBL/GenBank/DDBJ whole genome shotgun (WGS) entry which is preliminary data.</text>
</comment>